<evidence type="ECO:0000313" key="3">
    <source>
        <dbReference type="EMBL" id="KAL0480629.1"/>
    </source>
</evidence>
<evidence type="ECO:0000259" key="2">
    <source>
        <dbReference type="SMART" id="SM00902"/>
    </source>
</evidence>
<comment type="similarity">
    <text evidence="1">Belongs to the NARF family.</text>
</comment>
<comment type="caution">
    <text evidence="3">The sequence shown here is derived from an EMBL/GenBank/DDBJ whole genome shotgun (WGS) entry which is preliminary data.</text>
</comment>
<dbReference type="Proteomes" id="UP001431209">
    <property type="component" value="Unassembled WGS sequence"/>
</dbReference>
<feature type="domain" description="Iron hydrogenase small subunit" evidence="2">
    <location>
        <begin position="431"/>
        <end position="495"/>
    </location>
</feature>
<evidence type="ECO:0000313" key="4">
    <source>
        <dbReference type="Proteomes" id="UP001431209"/>
    </source>
</evidence>
<keyword evidence="4" id="KW-1185">Reference proteome</keyword>
<dbReference type="InterPro" id="IPR004108">
    <property type="entry name" value="Fe_hydrogenase_lsu_C"/>
</dbReference>
<dbReference type="Pfam" id="PF02256">
    <property type="entry name" value="Fe_hyd_SSU"/>
    <property type="match status" value="1"/>
</dbReference>
<proteinExistence type="inferred from homology"/>
<evidence type="ECO:0000256" key="1">
    <source>
        <dbReference type="ARBA" id="ARBA00006596"/>
    </source>
</evidence>
<dbReference type="SUPFAM" id="SSF53920">
    <property type="entry name" value="Fe-only hydrogenase"/>
    <property type="match status" value="1"/>
</dbReference>
<dbReference type="Pfam" id="PF02906">
    <property type="entry name" value="Fe_hyd_lg_C"/>
    <property type="match status" value="1"/>
</dbReference>
<dbReference type="Gene3D" id="3.40.50.1780">
    <property type="match status" value="1"/>
</dbReference>
<dbReference type="Gene3D" id="3.40.950.10">
    <property type="entry name" value="Fe-only Hydrogenase (Larger Subunit), Chain L, domain 3"/>
    <property type="match status" value="1"/>
</dbReference>
<dbReference type="InterPro" id="IPR003149">
    <property type="entry name" value="Fe_hydrogenase_ssu"/>
</dbReference>
<accession>A0AAW2YVF4</accession>
<dbReference type="SMART" id="SM00902">
    <property type="entry name" value="Fe_hyd_SSU"/>
    <property type="match status" value="1"/>
</dbReference>
<gene>
    <name evidence="3" type="ORF">AKO1_006890</name>
</gene>
<dbReference type="EMBL" id="JAOPGA020000678">
    <property type="protein sequence ID" value="KAL0480629.1"/>
    <property type="molecule type" value="Genomic_DNA"/>
</dbReference>
<dbReference type="AlphaFoldDB" id="A0AAW2YVF4"/>
<sequence>MDDEPSNKRARFSGALQLTDLNDYLKPEQACIKPVKLDTSEGKKVKSILVDNETGQYIQENVDGSKKELEKTQITLADCLACSGCVTSAESVLVNQQSLEEFERYFETKSDEEKVFVLSIAPQSRASIAAFFQTDITTALKKLTSFFKTNYNARYVLDTNWSRHFSHLEIIQEFMDKYKNNKLPLLASACPGFVCYAEKSHGEDVLPLISTSKSPMQVMGSVVKSYLSKQMNVKPSNIYHASIMMCFDKKLEASRDDFLWDPNDVNAHEVDIVLTSSEVVELLQKKGVKNPTDFQNIPSEVIDETFSELEHLGNGVVPTNGPFLQSTGSGGYAEVVFRYASKHLFGITLPEELKYKTGRNSDLKELILSDPNDPSKILLRFAVANGFRNIQNIIRKLKPNARAGYHFVEVMACPSGCLNGGGQTTPAENTATGRRDYLKTVSDLYFSNDKNKSSDGSDYDVAHSKVKKLYEEWIGGDVYSEQAKKLLHTRYHAREKLAINPLAIKW</sequence>
<reference evidence="3 4" key="1">
    <citation type="submission" date="2024-03" db="EMBL/GenBank/DDBJ databases">
        <title>The Acrasis kona genome and developmental transcriptomes reveal deep origins of eukaryotic multicellular pathways.</title>
        <authorList>
            <person name="Sheikh S."/>
            <person name="Fu C.-J."/>
            <person name="Brown M.W."/>
            <person name="Baldauf S.L."/>
        </authorList>
    </citation>
    <scope>NUCLEOTIDE SEQUENCE [LARGE SCALE GENOMIC DNA]</scope>
    <source>
        <strain evidence="3 4">ATCC MYA-3509</strain>
    </source>
</reference>
<dbReference type="PANTHER" id="PTHR11615">
    <property type="entry name" value="NITRATE, FORMATE, IRON DEHYDROGENASE"/>
    <property type="match status" value="1"/>
</dbReference>
<dbReference type="InterPro" id="IPR009016">
    <property type="entry name" value="Fe_hydrogenase"/>
</dbReference>
<dbReference type="InterPro" id="IPR050340">
    <property type="entry name" value="Cytosolic_Fe-S_CAF"/>
</dbReference>
<name>A0AAW2YVF4_9EUKA</name>
<protein>
    <submittedName>
        <fullName evidence="3">Cytosolic iron-sulfur assembly component 3</fullName>
    </submittedName>
</protein>
<organism evidence="3 4">
    <name type="scientific">Acrasis kona</name>
    <dbReference type="NCBI Taxonomy" id="1008807"/>
    <lineage>
        <taxon>Eukaryota</taxon>
        <taxon>Discoba</taxon>
        <taxon>Heterolobosea</taxon>
        <taxon>Tetramitia</taxon>
        <taxon>Eutetramitia</taxon>
        <taxon>Acrasidae</taxon>
        <taxon>Acrasis</taxon>
    </lineage>
</organism>